<evidence type="ECO:0000259" key="2">
    <source>
        <dbReference type="Pfam" id="PF05598"/>
    </source>
</evidence>
<evidence type="ECO:0000259" key="1">
    <source>
        <dbReference type="Pfam" id="PF01609"/>
    </source>
</evidence>
<keyword evidence="4" id="KW-1185">Reference proteome</keyword>
<dbReference type="Pfam" id="PF05598">
    <property type="entry name" value="DUF772"/>
    <property type="match status" value="1"/>
</dbReference>
<dbReference type="InterPro" id="IPR047629">
    <property type="entry name" value="IS1182_transpos"/>
</dbReference>
<protein>
    <submittedName>
        <fullName evidence="3">IS1182 family transposase</fullName>
    </submittedName>
</protein>
<dbReference type="InterPro" id="IPR008490">
    <property type="entry name" value="Transposase_InsH_N"/>
</dbReference>
<dbReference type="PANTHER" id="PTHR33408:SF2">
    <property type="entry name" value="TRANSPOSASE DDE DOMAIN-CONTAINING PROTEIN"/>
    <property type="match status" value="1"/>
</dbReference>
<dbReference type="Proteomes" id="UP000655523">
    <property type="component" value="Unassembled WGS sequence"/>
</dbReference>
<evidence type="ECO:0000313" key="3">
    <source>
        <dbReference type="EMBL" id="NPT57714.1"/>
    </source>
</evidence>
<dbReference type="Pfam" id="PF01609">
    <property type="entry name" value="DDE_Tnp_1"/>
    <property type="match status" value="1"/>
</dbReference>
<dbReference type="AlphaFoldDB" id="A0A972NSC5"/>
<dbReference type="PANTHER" id="PTHR33408">
    <property type="entry name" value="TRANSPOSASE"/>
    <property type="match status" value="1"/>
</dbReference>
<organism evidence="3 4">
    <name type="scientific">Paraburkholderia elongata</name>
    <dbReference type="NCBI Taxonomy" id="2675747"/>
    <lineage>
        <taxon>Bacteria</taxon>
        <taxon>Pseudomonadati</taxon>
        <taxon>Pseudomonadota</taxon>
        <taxon>Betaproteobacteria</taxon>
        <taxon>Burkholderiales</taxon>
        <taxon>Burkholderiaceae</taxon>
        <taxon>Paraburkholderia</taxon>
    </lineage>
</organism>
<accession>A0A972NSC5</accession>
<sequence>MMGQLGSGQDKLFYSFNLDNHVPREHLLRGIDHFLDLRDLRQHLAPFYSPMGRPSIDPELMIRMLIVGYCFGIRSERRLCEEVHLNLAYRWFCRLGLEDAVPEHSTFSKNRHGRFRDSDVLRHVFESVLGRCMSEGLVKGEGFAIDASIIRADASPARGVPGTESINWGCVKGQSRAVREYLKALEEANPAGADAVEEAETSTTPKKISLTDPAASWTAAKGSPAFFAYSTNYLIDLQAGIIVDVEATPANRSHEVESTRTMIDRVERRHDLKPRRLAGDTAYGSAAMLAWMIEEKEIAPHVPVWDKTTRKDNTLSSSEFQWDELVNEYRCPTGHALRSDRRKFRNPRSRVTKADTIIYRASQFDCESCSMKDRCCPNTPFRKIARSIHEAARDETRRIAKTPEYERSCRERKKVEMLFAHLKRILKLDRLRLRGPSGAHDEFLMAATAQNLRRMAKRFMSGSKQMNQGLCQVGGRRLPV</sequence>
<evidence type="ECO:0000313" key="4">
    <source>
        <dbReference type="Proteomes" id="UP000655523"/>
    </source>
</evidence>
<dbReference type="EMBL" id="WOEZ01000135">
    <property type="protein sequence ID" value="NPT57714.1"/>
    <property type="molecule type" value="Genomic_DNA"/>
</dbReference>
<proteinExistence type="predicted"/>
<dbReference type="RefSeq" id="WP_172169243.1">
    <property type="nucleotide sequence ID" value="NZ_WOEZ01000135.1"/>
</dbReference>
<name>A0A972NSC5_9BURK</name>
<dbReference type="NCBIfam" id="NF033551">
    <property type="entry name" value="transpos_IS1182"/>
    <property type="match status" value="1"/>
</dbReference>
<feature type="domain" description="Transposase InsH N-terminal" evidence="2">
    <location>
        <begin position="17"/>
        <end position="112"/>
    </location>
</feature>
<comment type="caution">
    <text evidence="3">The sequence shown here is derived from an EMBL/GenBank/DDBJ whole genome shotgun (WGS) entry which is preliminary data.</text>
</comment>
<reference evidence="3 4" key="1">
    <citation type="submission" date="2019-11" db="EMBL/GenBank/DDBJ databases">
        <title>Metabolism of dissolved organic matter in forest soils.</title>
        <authorList>
            <person name="Cyle K.T."/>
            <person name="Wilhelm R.C."/>
            <person name="Martinez C.E."/>
        </authorList>
    </citation>
    <scope>NUCLEOTIDE SEQUENCE [LARGE SCALE GENOMIC DNA]</scope>
    <source>
        <strain evidence="3 4">5N</strain>
    </source>
</reference>
<dbReference type="InterPro" id="IPR002559">
    <property type="entry name" value="Transposase_11"/>
</dbReference>
<gene>
    <name evidence="3" type="ORF">GNZ13_24885</name>
</gene>
<feature type="domain" description="Transposase IS4-like" evidence="1">
    <location>
        <begin position="208"/>
        <end position="452"/>
    </location>
</feature>